<name>A0A8I3AE70_9AGAM</name>
<proteinExistence type="predicted"/>
<organism evidence="1 2">
    <name type="scientific">Boletus reticuloceps</name>
    <dbReference type="NCBI Taxonomy" id="495285"/>
    <lineage>
        <taxon>Eukaryota</taxon>
        <taxon>Fungi</taxon>
        <taxon>Dikarya</taxon>
        <taxon>Basidiomycota</taxon>
        <taxon>Agaricomycotina</taxon>
        <taxon>Agaricomycetes</taxon>
        <taxon>Agaricomycetidae</taxon>
        <taxon>Boletales</taxon>
        <taxon>Boletineae</taxon>
        <taxon>Boletaceae</taxon>
        <taxon>Boletoideae</taxon>
        <taxon>Boletus</taxon>
    </lineage>
</organism>
<comment type="caution">
    <text evidence="1">The sequence shown here is derived from an EMBL/GenBank/DDBJ whole genome shotgun (WGS) entry which is preliminary data.</text>
</comment>
<accession>A0A8I3AE70</accession>
<gene>
    <name evidence="1" type="ORF">JVT61DRAFT_11600</name>
</gene>
<dbReference type="Proteomes" id="UP000683000">
    <property type="component" value="Unassembled WGS sequence"/>
</dbReference>
<evidence type="ECO:0000313" key="2">
    <source>
        <dbReference type="Proteomes" id="UP000683000"/>
    </source>
</evidence>
<dbReference type="AlphaFoldDB" id="A0A8I3AE70"/>
<evidence type="ECO:0000313" key="1">
    <source>
        <dbReference type="EMBL" id="KAG6379160.1"/>
    </source>
</evidence>
<dbReference type="OrthoDB" id="2688790at2759"/>
<protein>
    <submittedName>
        <fullName evidence="1">Uncharacterized protein</fullName>
    </submittedName>
</protein>
<keyword evidence="2" id="KW-1185">Reference proteome</keyword>
<sequence>MATGILSDVEITTYPCLSYPTLTDFLRDLDANQPGYNWQQWFLGPLRRSGVRTLDDMWIASPASLRVFYGLPPILVMDFYTHVVAAIEMLHSAHCLEHGIICDTCRTRIMR</sequence>
<dbReference type="EMBL" id="JAGFBS010000005">
    <property type="protein sequence ID" value="KAG6379160.1"/>
    <property type="molecule type" value="Genomic_DNA"/>
</dbReference>
<reference evidence="1" key="1">
    <citation type="submission" date="2021-03" db="EMBL/GenBank/DDBJ databases">
        <title>Evolutionary innovations through gain and loss of genes in the ectomycorrhizal Boletales.</title>
        <authorList>
            <person name="Wu G."/>
            <person name="Miyauchi S."/>
            <person name="Morin E."/>
            <person name="Yang Z.-L."/>
            <person name="Xu J."/>
            <person name="Martin F.M."/>
        </authorList>
    </citation>
    <scope>NUCLEOTIDE SEQUENCE</scope>
    <source>
        <strain evidence="1">BR01</strain>
    </source>
</reference>